<dbReference type="SUPFAM" id="SSF51197">
    <property type="entry name" value="Clavaminate synthase-like"/>
    <property type="match status" value="1"/>
</dbReference>
<dbReference type="Proteomes" id="UP000186736">
    <property type="component" value="Unassembled WGS sequence"/>
</dbReference>
<proteinExistence type="predicted"/>
<organism evidence="2 3">
    <name type="scientific">Pseudomonas putida</name>
    <name type="common">Arthrobacter siderocapsulatus</name>
    <dbReference type="NCBI Taxonomy" id="303"/>
    <lineage>
        <taxon>Bacteria</taxon>
        <taxon>Pseudomonadati</taxon>
        <taxon>Pseudomonadota</taxon>
        <taxon>Gammaproteobacteria</taxon>
        <taxon>Pseudomonadales</taxon>
        <taxon>Pseudomonadaceae</taxon>
        <taxon>Pseudomonas</taxon>
    </lineage>
</organism>
<dbReference type="OrthoDB" id="9796766at2"/>
<evidence type="ECO:0000256" key="1">
    <source>
        <dbReference type="ARBA" id="ARBA00001954"/>
    </source>
</evidence>
<accession>A0A1Q9R0I1</accession>
<comment type="caution">
    <text evidence="2">The sequence shown here is derived from an EMBL/GenBank/DDBJ whole genome shotgun (WGS) entry which is preliminary data.</text>
</comment>
<gene>
    <name evidence="2" type="ORF">PSEMO_42780</name>
</gene>
<name>A0A1Q9R0I1_PSEPU</name>
<sequence length="226" mass="25395">MSAREQLRQDGYLLLPQAIPADWLEELRTVFDDRVLASHAWPVPRGHDWRHSSLDEHPRIQALCRLPALLAAVGAMIDERFFLAQVEGREPLAGGGHQRLHRDMWGQRPGDTVIVMAWFDDYGPHNGATRLVPGTHRYETDEAPFDPDDESRSVQMSGKAGDLLVFDADLVHAASLNPSGARRRSLLITYCAEPLHDSYQQTAAIRNVRMDCSARFEPADYAFPDA</sequence>
<dbReference type="PANTHER" id="PTHR20883:SF48">
    <property type="entry name" value="ECTOINE DIOXYGENASE"/>
    <property type="match status" value="1"/>
</dbReference>
<reference evidence="2 3" key="1">
    <citation type="submission" date="2016-10" db="EMBL/GenBank/DDBJ databases">
        <title>Genome Sequence of Pseudomonas putida GM4FR.</title>
        <authorList>
            <person name="Poehlein A."/>
            <person name="Wemheuer F."/>
            <person name="Hollensteiner J."/>
            <person name="Wemheuer B."/>
        </authorList>
    </citation>
    <scope>NUCLEOTIDE SEQUENCE [LARGE SCALE GENOMIC DNA]</scope>
    <source>
        <strain evidence="2 3">GM4FR</strain>
    </source>
</reference>
<dbReference type="EMBL" id="MKZO01000037">
    <property type="protein sequence ID" value="OLS60875.1"/>
    <property type="molecule type" value="Genomic_DNA"/>
</dbReference>
<evidence type="ECO:0008006" key="4">
    <source>
        <dbReference type="Google" id="ProtNLM"/>
    </source>
</evidence>
<dbReference type="GO" id="GO:0016706">
    <property type="term" value="F:2-oxoglutarate-dependent dioxygenase activity"/>
    <property type="evidence" value="ECO:0007669"/>
    <property type="project" value="UniProtKB-ARBA"/>
</dbReference>
<comment type="cofactor">
    <cofactor evidence="1">
        <name>Fe(2+)</name>
        <dbReference type="ChEBI" id="CHEBI:29033"/>
    </cofactor>
</comment>
<dbReference type="InterPro" id="IPR008775">
    <property type="entry name" value="Phytyl_CoA_dOase-like"/>
</dbReference>
<dbReference type="Pfam" id="PF05721">
    <property type="entry name" value="PhyH"/>
    <property type="match status" value="1"/>
</dbReference>
<dbReference type="RefSeq" id="WP_075805029.1">
    <property type="nucleotide sequence ID" value="NZ_MKZO01000037.1"/>
</dbReference>
<evidence type="ECO:0000313" key="2">
    <source>
        <dbReference type="EMBL" id="OLS60875.1"/>
    </source>
</evidence>
<dbReference type="GO" id="GO:0005506">
    <property type="term" value="F:iron ion binding"/>
    <property type="evidence" value="ECO:0007669"/>
    <property type="project" value="UniProtKB-ARBA"/>
</dbReference>
<evidence type="ECO:0000313" key="3">
    <source>
        <dbReference type="Proteomes" id="UP000186736"/>
    </source>
</evidence>
<dbReference type="AlphaFoldDB" id="A0A1Q9R0I1"/>
<dbReference type="Gene3D" id="2.60.120.620">
    <property type="entry name" value="q2cbj1_9rhob like domain"/>
    <property type="match status" value="1"/>
</dbReference>
<protein>
    <recommendedName>
        <fullName evidence="4">Phytanoyl-CoA dioxygenase</fullName>
    </recommendedName>
</protein>
<dbReference type="PANTHER" id="PTHR20883">
    <property type="entry name" value="PHYTANOYL-COA DIOXYGENASE DOMAIN CONTAINING 1"/>
    <property type="match status" value="1"/>
</dbReference>